<accession>A0A5B8U7U8</accession>
<dbReference type="Gene3D" id="3.90.226.10">
    <property type="entry name" value="2-enoyl-CoA Hydratase, Chain A, domain 1"/>
    <property type="match status" value="1"/>
</dbReference>
<dbReference type="PANTHER" id="PTHR43459:SF3">
    <property type="entry name" value="ENOYL-COA HYDRATASE ECHA15 (ENOYL HYDRASE) (UNSATURATED ACYL-COA HYDRATASE) (CROTONASE)-RELATED"/>
    <property type="match status" value="1"/>
</dbReference>
<dbReference type="GO" id="GO:0016853">
    <property type="term" value="F:isomerase activity"/>
    <property type="evidence" value="ECO:0007669"/>
    <property type="project" value="UniProtKB-KW"/>
</dbReference>
<protein>
    <submittedName>
        <fullName evidence="2">Enoyl-CoA hydratase/isomerase family protein</fullName>
    </submittedName>
</protein>
<dbReference type="Proteomes" id="UP000321805">
    <property type="component" value="Chromosome"/>
</dbReference>
<keyword evidence="3" id="KW-1185">Reference proteome</keyword>
<proteinExistence type="inferred from homology"/>
<evidence type="ECO:0000313" key="2">
    <source>
        <dbReference type="EMBL" id="QEC48762.1"/>
    </source>
</evidence>
<dbReference type="RefSeq" id="WP_146920661.1">
    <property type="nucleotide sequence ID" value="NZ_CP042430.1"/>
</dbReference>
<keyword evidence="2" id="KW-0413">Isomerase</keyword>
<name>A0A5B8U7U8_9ACTN</name>
<dbReference type="SUPFAM" id="SSF52096">
    <property type="entry name" value="ClpP/crotonase"/>
    <property type="match status" value="1"/>
</dbReference>
<comment type="similarity">
    <text evidence="1">Belongs to the enoyl-CoA hydratase/isomerase family.</text>
</comment>
<dbReference type="KEGG" id="bsol:FSW04_15070"/>
<evidence type="ECO:0000313" key="3">
    <source>
        <dbReference type="Proteomes" id="UP000321805"/>
    </source>
</evidence>
<sequence length="264" mass="28809">MTSSDFRCLRLDRDGDVLRVTIDHPDSKINAVDDDLHHDLTALFRHLKQVDDARAILLTGSKGVFSVGGDFDWFKTLDSPRRVFDLHRDAKQMIWDLLDVQLPIVAAVNGHAMGLAANLALFCDVIFMGESALIADPHVKAGIVAGDGGTAIWPMTIGPARAKEYLLTGDPLTARDAERLGLINHAVPDDELDEAAMAFAKRLAAGAPMAVQYTKLAVNKLIKEALSVSFDAATGYEMVTMLSEDHGEAIESFLNRRPPEFTGR</sequence>
<dbReference type="AlphaFoldDB" id="A0A5B8U7U8"/>
<dbReference type="Pfam" id="PF00378">
    <property type="entry name" value="ECH_1"/>
    <property type="match status" value="1"/>
</dbReference>
<evidence type="ECO:0000256" key="1">
    <source>
        <dbReference type="ARBA" id="ARBA00005254"/>
    </source>
</evidence>
<dbReference type="InterPro" id="IPR029045">
    <property type="entry name" value="ClpP/crotonase-like_dom_sf"/>
</dbReference>
<dbReference type="CDD" id="cd06558">
    <property type="entry name" value="crotonase-like"/>
    <property type="match status" value="1"/>
</dbReference>
<organism evidence="2 3">
    <name type="scientific">Baekduia soli</name>
    <dbReference type="NCBI Taxonomy" id="496014"/>
    <lineage>
        <taxon>Bacteria</taxon>
        <taxon>Bacillati</taxon>
        <taxon>Actinomycetota</taxon>
        <taxon>Thermoleophilia</taxon>
        <taxon>Solirubrobacterales</taxon>
        <taxon>Baekduiaceae</taxon>
        <taxon>Baekduia</taxon>
    </lineage>
</organism>
<dbReference type="Gene3D" id="1.10.12.10">
    <property type="entry name" value="Lyase 2-enoyl-coa Hydratase, Chain A, domain 2"/>
    <property type="match status" value="1"/>
</dbReference>
<dbReference type="InterPro" id="IPR014748">
    <property type="entry name" value="Enoyl-CoA_hydra_C"/>
</dbReference>
<dbReference type="InterPro" id="IPR001753">
    <property type="entry name" value="Enoyl-CoA_hydra/iso"/>
</dbReference>
<dbReference type="OrthoDB" id="4308938at2"/>
<dbReference type="PANTHER" id="PTHR43459">
    <property type="entry name" value="ENOYL-COA HYDRATASE"/>
    <property type="match status" value="1"/>
</dbReference>
<dbReference type="EMBL" id="CP042430">
    <property type="protein sequence ID" value="QEC48762.1"/>
    <property type="molecule type" value="Genomic_DNA"/>
</dbReference>
<gene>
    <name evidence="2" type="ORF">FSW04_15070</name>
</gene>
<reference evidence="2 3" key="1">
    <citation type="journal article" date="2018" name="J. Microbiol.">
        <title>Baekduia soli gen. nov., sp. nov., a novel bacterium isolated from the soil of Baekdu Mountain and proposal of a novel family name, Baekduiaceae fam. nov.</title>
        <authorList>
            <person name="An D.S."/>
            <person name="Siddiqi M.Z."/>
            <person name="Kim K.H."/>
            <person name="Yu H.S."/>
            <person name="Im W.T."/>
        </authorList>
    </citation>
    <scope>NUCLEOTIDE SEQUENCE [LARGE SCALE GENOMIC DNA]</scope>
    <source>
        <strain evidence="2 3">BR7-21</strain>
    </source>
</reference>